<organism evidence="1 2">
    <name type="scientific">Psychromarinibacter halotolerans</name>
    <dbReference type="NCBI Taxonomy" id="1775175"/>
    <lineage>
        <taxon>Bacteria</taxon>
        <taxon>Pseudomonadati</taxon>
        <taxon>Pseudomonadota</taxon>
        <taxon>Alphaproteobacteria</taxon>
        <taxon>Rhodobacterales</taxon>
        <taxon>Paracoccaceae</taxon>
        <taxon>Psychromarinibacter</taxon>
    </lineage>
</organism>
<proteinExistence type="predicted"/>
<dbReference type="RefSeq" id="WP_275631096.1">
    <property type="nucleotide sequence ID" value="NZ_JARGYD010000001.1"/>
</dbReference>
<dbReference type="Gene3D" id="3.40.50.150">
    <property type="entry name" value="Vaccinia Virus protein VP39"/>
    <property type="match status" value="1"/>
</dbReference>
<comment type="caution">
    <text evidence="1">The sequence shown here is derived from an EMBL/GenBank/DDBJ whole genome shotgun (WGS) entry which is preliminary data.</text>
</comment>
<name>A0ABV7GQD0_9RHOB</name>
<evidence type="ECO:0008006" key="3">
    <source>
        <dbReference type="Google" id="ProtNLM"/>
    </source>
</evidence>
<dbReference type="Proteomes" id="UP001595632">
    <property type="component" value="Unassembled WGS sequence"/>
</dbReference>
<dbReference type="EMBL" id="JBHRTB010000010">
    <property type="protein sequence ID" value="MFC3143823.1"/>
    <property type="molecule type" value="Genomic_DNA"/>
</dbReference>
<gene>
    <name evidence="1" type="ORF">ACFOGP_13965</name>
</gene>
<reference evidence="2" key="1">
    <citation type="journal article" date="2019" name="Int. J. Syst. Evol. Microbiol.">
        <title>The Global Catalogue of Microorganisms (GCM) 10K type strain sequencing project: providing services to taxonomists for standard genome sequencing and annotation.</title>
        <authorList>
            <consortium name="The Broad Institute Genomics Platform"/>
            <consortium name="The Broad Institute Genome Sequencing Center for Infectious Disease"/>
            <person name="Wu L."/>
            <person name="Ma J."/>
        </authorList>
    </citation>
    <scope>NUCLEOTIDE SEQUENCE [LARGE SCALE GENOMIC DNA]</scope>
    <source>
        <strain evidence="2">KCTC 52366</strain>
    </source>
</reference>
<accession>A0ABV7GQD0</accession>
<evidence type="ECO:0000313" key="1">
    <source>
        <dbReference type="EMBL" id="MFC3143823.1"/>
    </source>
</evidence>
<protein>
    <recommendedName>
        <fullName evidence="3">Class I SAM-dependent methyltransferase</fullName>
    </recommendedName>
</protein>
<keyword evidence="2" id="KW-1185">Reference proteome</keyword>
<dbReference type="InterPro" id="IPR029063">
    <property type="entry name" value="SAM-dependent_MTases_sf"/>
</dbReference>
<sequence length="198" mass="22000">MSAPAAGARPVLTLPEAEADCLRAHYSAAGVILEYGSGGSTVLAGELGKTVLSVENDLDWADAMDAWFAQNPPKGQVTLHRVDIGKTEKWGMPSGDAGWRSYNQYPVSVWDRDDFRQPDLVLIDGRFRAACLLTVMMRTLKAVTVLFDDYAERTRYHAVERWIRPVAMHGRMAVFEAAPWTLPPRDLAAVLKIFNRPL</sequence>
<evidence type="ECO:0000313" key="2">
    <source>
        <dbReference type="Proteomes" id="UP001595632"/>
    </source>
</evidence>